<evidence type="ECO:0000313" key="4">
    <source>
        <dbReference type="Proteomes" id="UP000295511"/>
    </source>
</evidence>
<feature type="domain" description="GH16" evidence="2">
    <location>
        <begin position="1"/>
        <end position="239"/>
    </location>
</feature>
<dbReference type="Proteomes" id="UP000295511">
    <property type="component" value="Unassembled WGS sequence"/>
</dbReference>
<dbReference type="GO" id="GO:0004553">
    <property type="term" value="F:hydrolase activity, hydrolyzing O-glycosyl compounds"/>
    <property type="evidence" value="ECO:0007669"/>
    <property type="project" value="InterPro"/>
</dbReference>
<dbReference type="AlphaFoldDB" id="A0A4R5KCW6"/>
<dbReference type="EMBL" id="SMRU01000022">
    <property type="protein sequence ID" value="TDF92702.1"/>
    <property type="molecule type" value="Genomic_DNA"/>
</dbReference>
<dbReference type="PROSITE" id="PS51762">
    <property type="entry name" value="GH16_2"/>
    <property type="match status" value="1"/>
</dbReference>
<dbReference type="Pfam" id="PF00722">
    <property type="entry name" value="Glyco_hydro_16"/>
    <property type="match status" value="1"/>
</dbReference>
<dbReference type="InterPro" id="IPR013320">
    <property type="entry name" value="ConA-like_dom_sf"/>
</dbReference>
<keyword evidence="3" id="KW-0378">Hydrolase</keyword>
<dbReference type="InterPro" id="IPR000757">
    <property type="entry name" value="Beta-glucanase-like"/>
</dbReference>
<dbReference type="PANTHER" id="PTHR10963:SF55">
    <property type="entry name" value="GLYCOSIDE HYDROLASE FAMILY 16 PROTEIN"/>
    <property type="match status" value="1"/>
</dbReference>
<accession>A0A4R5KCW6</accession>
<dbReference type="PANTHER" id="PTHR10963">
    <property type="entry name" value="GLYCOSYL HYDROLASE-RELATED"/>
    <property type="match status" value="1"/>
</dbReference>
<evidence type="ECO:0000259" key="2">
    <source>
        <dbReference type="PROSITE" id="PS51762"/>
    </source>
</evidence>
<comment type="similarity">
    <text evidence="1">Belongs to the glycosyl hydrolase 16 family.</text>
</comment>
<dbReference type="SUPFAM" id="SSF49899">
    <property type="entry name" value="Concanavalin A-like lectins/glucanases"/>
    <property type="match status" value="1"/>
</dbReference>
<dbReference type="Gene3D" id="2.60.120.200">
    <property type="match status" value="1"/>
</dbReference>
<name>A0A4R5KCW6_9MICC</name>
<keyword evidence="4" id="KW-1185">Reference proteome</keyword>
<gene>
    <name evidence="3" type="ORF">E1809_17505</name>
</gene>
<dbReference type="OrthoDB" id="9809583at2"/>
<protein>
    <submittedName>
        <fullName evidence="3">Glycosyl hydrolase family protein</fullName>
    </submittedName>
</protein>
<organism evidence="3 4">
    <name type="scientific">Arthrobacter terricola</name>
    <dbReference type="NCBI Taxonomy" id="2547396"/>
    <lineage>
        <taxon>Bacteria</taxon>
        <taxon>Bacillati</taxon>
        <taxon>Actinomycetota</taxon>
        <taxon>Actinomycetes</taxon>
        <taxon>Micrococcales</taxon>
        <taxon>Micrococcaceae</taxon>
        <taxon>Arthrobacter</taxon>
    </lineage>
</organism>
<comment type="caution">
    <text evidence="3">The sequence shown here is derived from an EMBL/GenBank/DDBJ whole genome shotgun (WGS) entry which is preliminary data.</text>
</comment>
<reference evidence="3 4" key="1">
    <citation type="submission" date="2019-03" db="EMBL/GenBank/DDBJ databases">
        <title>Whole genome sequence of Arthrobacter sp JH1-1.</title>
        <authorList>
            <person name="Trinh H.N."/>
        </authorList>
    </citation>
    <scope>NUCLEOTIDE SEQUENCE [LARGE SCALE GENOMIC DNA]</scope>
    <source>
        <strain evidence="3 4">JH1-1</strain>
    </source>
</reference>
<evidence type="ECO:0000256" key="1">
    <source>
        <dbReference type="ARBA" id="ARBA00006865"/>
    </source>
</evidence>
<dbReference type="InterPro" id="IPR050546">
    <property type="entry name" value="Glycosyl_Hydrlase_16"/>
</dbReference>
<dbReference type="CDD" id="cd00413">
    <property type="entry name" value="Glyco_hydrolase_16"/>
    <property type="match status" value="1"/>
</dbReference>
<sequence>MGDLPGWRQVFSEDFTEGNVPVGSFPGPLYSAKWSVNYVDGTPDTAGQQNGGRSGYYPSKVLSVKDGVLDMYLHSENGVSMGAAPAPKLLPGNGRPYDSLLYGRYSVRFRSESLPGFKTAWLLWPDSGVWPRDGEIDYPEGDLSKTFYGAVHQAGSNQDISHNIQSGARFTSWHIATTEWSPGKVEFFLDGVSIGVSTVGIPAGRMHYILQTESCLTGCPAPATAGHLQVDWVAIWAKE</sequence>
<evidence type="ECO:0000313" key="3">
    <source>
        <dbReference type="EMBL" id="TDF92702.1"/>
    </source>
</evidence>
<dbReference type="GO" id="GO:0005975">
    <property type="term" value="P:carbohydrate metabolic process"/>
    <property type="evidence" value="ECO:0007669"/>
    <property type="project" value="InterPro"/>
</dbReference>
<proteinExistence type="inferred from homology"/>